<dbReference type="NCBIfam" id="TIGR01727">
    <property type="entry name" value="oligo_HPY"/>
    <property type="match status" value="1"/>
</dbReference>
<name>A0ABU8XXE1_9PROT</name>
<dbReference type="PANTHER" id="PTHR43297">
    <property type="entry name" value="OLIGOPEPTIDE TRANSPORT ATP-BINDING PROTEIN APPD"/>
    <property type="match status" value="1"/>
</dbReference>
<evidence type="ECO:0000256" key="3">
    <source>
        <dbReference type="ARBA" id="ARBA00022448"/>
    </source>
</evidence>
<gene>
    <name evidence="9" type="ORF">U1T56_20605</name>
</gene>
<dbReference type="InterPro" id="IPR003593">
    <property type="entry name" value="AAA+_ATPase"/>
</dbReference>
<evidence type="ECO:0000256" key="6">
    <source>
        <dbReference type="ARBA" id="ARBA00022840"/>
    </source>
</evidence>
<evidence type="ECO:0000259" key="8">
    <source>
        <dbReference type="PROSITE" id="PS50893"/>
    </source>
</evidence>
<dbReference type="Proteomes" id="UP001375743">
    <property type="component" value="Unassembled WGS sequence"/>
</dbReference>
<dbReference type="PROSITE" id="PS50893">
    <property type="entry name" value="ABC_TRANSPORTER_2"/>
    <property type="match status" value="1"/>
</dbReference>
<dbReference type="SUPFAM" id="SSF52540">
    <property type="entry name" value="P-loop containing nucleoside triphosphate hydrolases"/>
    <property type="match status" value="1"/>
</dbReference>
<evidence type="ECO:0000256" key="1">
    <source>
        <dbReference type="ARBA" id="ARBA00004417"/>
    </source>
</evidence>
<evidence type="ECO:0000313" key="10">
    <source>
        <dbReference type="Proteomes" id="UP001375743"/>
    </source>
</evidence>
<evidence type="ECO:0000256" key="5">
    <source>
        <dbReference type="ARBA" id="ARBA00022741"/>
    </source>
</evidence>
<keyword evidence="10" id="KW-1185">Reference proteome</keyword>
<dbReference type="InterPro" id="IPR003439">
    <property type="entry name" value="ABC_transporter-like_ATP-bd"/>
</dbReference>
<sequence length="339" mass="36793">MMTGGPLTARLPFPPPEAATALLEIEGLEVAFRGEAGEVRVVEEVDLRLAPGRILGLVGESGCGKSITARAIMRLLPEPPARVNARTLRFDGTELLRLPERRMRNVRGNQIAMIFQEPMTSLNPTWPVGYQIEESLKLHTDLGSRARKERVQELLRRVGIGAPERRAAQYPHQLSGGLRQRVMIAMALACAPRLLIADEPTTALDVTVQAQILELMASLRDELGTAILLITHDLGVVAEFCDEVAVMYAGRIVEQAPVGTLFARPSHPYTAGLLAAMPRLDAGRGRLPTIPGSVPPPGRRPTGCPFHPRCPRALERCRAAMPPLAPVAGHDVACWNPVS</sequence>
<dbReference type="Gene3D" id="3.40.50.300">
    <property type="entry name" value="P-loop containing nucleotide triphosphate hydrolases"/>
    <property type="match status" value="1"/>
</dbReference>
<dbReference type="InterPro" id="IPR013563">
    <property type="entry name" value="Oligopep_ABC_C"/>
</dbReference>
<dbReference type="CDD" id="cd03257">
    <property type="entry name" value="ABC_NikE_OppD_transporters"/>
    <property type="match status" value="1"/>
</dbReference>
<dbReference type="RefSeq" id="WP_418161409.1">
    <property type="nucleotide sequence ID" value="NZ_JBBLZC010000029.1"/>
</dbReference>
<comment type="subcellular location">
    <subcellularLocation>
        <location evidence="1">Cell inner membrane</location>
        <topology evidence="1">Peripheral membrane protein</topology>
    </subcellularLocation>
</comment>
<comment type="caution">
    <text evidence="9">The sequence shown here is derived from an EMBL/GenBank/DDBJ whole genome shotgun (WGS) entry which is preliminary data.</text>
</comment>
<dbReference type="GO" id="GO:0005524">
    <property type="term" value="F:ATP binding"/>
    <property type="evidence" value="ECO:0007669"/>
    <property type="project" value="UniProtKB-KW"/>
</dbReference>
<evidence type="ECO:0000313" key="9">
    <source>
        <dbReference type="EMBL" id="MEK0085561.1"/>
    </source>
</evidence>
<keyword evidence="6 9" id="KW-0067">ATP-binding</keyword>
<organism evidence="9 10">
    <name type="scientific">Benzoatithermus flavus</name>
    <dbReference type="NCBI Taxonomy" id="3108223"/>
    <lineage>
        <taxon>Bacteria</taxon>
        <taxon>Pseudomonadati</taxon>
        <taxon>Pseudomonadota</taxon>
        <taxon>Alphaproteobacteria</taxon>
        <taxon>Geminicoccales</taxon>
        <taxon>Geminicoccaceae</taxon>
        <taxon>Benzoatithermus</taxon>
    </lineage>
</organism>
<accession>A0ABU8XXE1</accession>
<proteinExistence type="inferred from homology"/>
<comment type="similarity">
    <text evidence="2">Belongs to the ABC transporter superfamily.</text>
</comment>
<keyword evidence="3" id="KW-0813">Transport</keyword>
<dbReference type="Pfam" id="PF08352">
    <property type="entry name" value="oligo_HPY"/>
    <property type="match status" value="1"/>
</dbReference>
<evidence type="ECO:0000256" key="7">
    <source>
        <dbReference type="ARBA" id="ARBA00023136"/>
    </source>
</evidence>
<evidence type="ECO:0000256" key="2">
    <source>
        <dbReference type="ARBA" id="ARBA00005417"/>
    </source>
</evidence>
<keyword evidence="7" id="KW-0472">Membrane</keyword>
<dbReference type="InterPro" id="IPR027417">
    <property type="entry name" value="P-loop_NTPase"/>
</dbReference>
<dbReference type="EMBL" id="JBBLZC010000029">
    <property type="protein sequence ID" value="MEK0085561.1"/>
    <property type="molecule type" value="Genomic_DNA"/>
</dbReference>
<keyword evidence="4" id="KW-1003">Cell membrane</keyword>
<keyword evidence="5" id="KW-0547">Nucleotide-binding</keyword>
<evidence type="ECO:0000256" key="4">
    <source>
        <dbReference type="ARBA" id="ARBA00022475"/>
    </source>
</evidence>
<reference evidence="9 10" key="1">
    <citation type="submission" date="2024-01" db="EMBL/GenBank/DDBJ databases">
        <title>Multi-omics insights into the function and evolution of sodium benzoate biodegradation pathways in Benzoatithermus flavus gen. nov., sp. nov. from hot spring.</title>
        <authorList>
            <person name="Hu C.-J."/>
            <person name="Li W.-J."/>
        </authorList>
    </citation>
    <scope>NUCLEOTIDE SEQUENCE [LARGE SCALE GENOMIC DNA]</scope>
    <source>
        <strain evidence="9 10">SYSU G07066</strain>
    </source>
</reference>
<dbReference type="Pfam" id="PF00005">
    <property type="entry name" value="ABC_tran"/>
    <property type="match status" value="1"/>
</dbReference>
<protein>
    <submittedName>
        <fullName evidence="9">ABC transporter ATP-binding protein</fullName>
    </submittedName>
</protein>
<feature type="domain" description="ABC transporter" evidence="8">
    <location>
        <begin position="25"/>
        <end position="274"/>
    </location>
</feature>
<dbReference type="SMART" id="SM00382">
    <property type="entry name" value="AAA"/>
    <property type="match status" value="1"/>
</dbReference>
<dbReference type="PANTHER" id="PTHR43297:SF2">
    <property type="entry name" value="DIPEPTIDE TRANSPORT ATP-BINDING PROTEIN DPPD"/>
    <property type="match status" value="1"/>
</dbReference>
<dbReference type="InterPro" id="IPR050388">
    <property type="entry name" value="ABC_Ni/Peptide_Import"/>
</dbReference>